<evidence type="ECO:0000256" key="1">
    <source>
        <dbReference type="SAM" id="MobiDB-lite"/>
    </source>
</evidence>
<proteinExistence type="predicted"/>
<dbReference type="Proteomes" id="UP000054549">
    <property type="component" value="Unassembled WGS sequence"/>
</dbReference>
<dbReference type="AlphaFoldDB" id="A0A0C2TK11"/>
<protein>
    <submittedName>
        <fullName evidence="2">Uncharacterized protein</fullName>
    </submittedName>
</protein>
<dbReference type="InParanoid" id="A0A0C2TK11"/>
<dbReference type="EMBL" id="KN818232">
    <property type="protein sequence ID" value="KIL67354.1"/>
    <property type="molecule type" value="Genomic_DNA"/>
</dbReference>
<evidence type="ECO:0000313" key="2">
    <source>
        <dbReference type="EMBL" id="KIL67354.1"/>
    </source>
</evidence>
<keyword evidence="3" id="KW-1185">Reference proteome</keyword>
<dbReference type="HOGENOM" id="CLU_953071_0_0_1"/>
<name>A0A0C2TK11_AMAMK</name>
<gene>
    <name evidence="2" type="ORF">M378DRAFT_302191</name>
</gene>
<evidence type="ECO:0000313" key="3">
    <source>
        <dbReference type="Proteomes" id="UP000054549"/>
    </source>
</evidence>
<sequence length="292" mass="32288">MTSVNSQNALWTPHSKEIIPWSTQQRLVRNGKDTVMDVTYTVKNMETPPVAVLVPNSGNPHPQFHTPPILESGLAIGVIRSHDNMTSVANIQVSPQNRLSVLPSSPVYARTRDFVSPIAYNGQRTAPNPPEINREHLSPNPPESRDISLSQLLTTAEATTQALNAAFQTHGQTIHASLPHKSLQADITATTVHEAVESIPAQTSALEVQLNHSNLNDKLLRLTVAEPKEHDGDLNKQPVEQRQIGLSIAQPRTKGPRNDMSLRLSLWTNARPTTQDWFLQNDVLHKSVNRSQ</sequence>
<organism evidence="2 3">
    <name type="scientific">Amanita muscaria (strain Koide BX008)</name>
    <dbReference type="NCBI Taxonomy" id="946122"/>
    <lineage>
        <taxon>Eukaryota</taxon>
        <taxon>Fungi</taxon>
        <taxon>Dikarya</taxon>
        <taxon>Basidiomycota</taxon>
        <taxon>Agaricomycotina</taxon>
        <taxon>Agaricomycetes</taxon>
        <taxon>Agaricomycetidae</taxon>
        <taxon>Agaricales</taxon>
        <taxon>Pluteineae</taxon>
        <taxon>Amanitaceae</taxon>
        <taxon>Amanita</taxon>
    </lineage>
</organism>
<accession>A0A0C2TK11</accession>
<reference evidence="2 3" key="1">
    <citation type="submission" date="2014-04" db="EMBL/GenBank/DDBJ databases">
        <title>Evolutionary Origins and Diversification of the Mycorrhizal Mutualists.</title>
        <authorList>
            <consortium name="DOE Joint Genome Institute"/>
            <consortium name="Mycorrhizal Genomics Consortium"/>
            <person name="Kohler A."/>
            <person name="Kuo A."/>
            <person name="Nagy L.G."/>
            <person name="Floudas D."/>
            <person name="Copeland A."/>
            <person name="Barry K.W."/>
            <person name="Cichocki N."/>
            <person name="Veneault-Fourrey C."/>
            <person name="LaButti K."/>
            <person name="Lindquist E.A."/>
            <person name="Lipzen A."/>
            <person name="Lundell T."/>
            <person name="Morin E."/>
            <person name="Murat C."/>
            <person name="Riley R."/>
            <person name="Ohm R."/>
            <person name="Sun H."/>
            <person name="Tunlid A."/>
            <person name="Henrissat B."/>
            <person name="Grigoriev I.V."/>
            <person name="Hibbett D.S."/>
            <person name="Martin F."/>
        </authorList>
    </citation>
    <scope>NUCLEOTIDE SEQUENCE [LARGE SCALE GENOMIC DNA]</scope>
    <source>
        <strain evidence="2 3">Koide BX008</strain>
    </source>
</reference>
<feature type="region of interest" description="Disordered" evidence="1">
    <location>
        <begin position="121"/>
        <end position="145"/>
    </location>
</feature>